<reference evidence="1" key="1">
    <citation type="submission" date="2023-05" db="EMBL/GenBank/DDBJ databases">
        <authorList>
            <person name="Stuckert A."/>
        </authorList>
    </citation>
    <scope>NUCLEOTIDE SEQUENCE</scope>
</reference>
<dbReference type="EMBL" id="CATNWA010014090">
    <property type="protein sequence ID" value="CAI9567266.1"/>
    <property type="molecule type" value="Genomic_DNA"/>
</dbReference>
<feature type="non-terminal residue" evidence="1">
    <location>
        <position position="1"/>
    </location>
</feature>
<evidence type="ECO:0000313" key="1">
    <source>
        <dbReference type="EMBL" id="CAI9567266.1"/>
    </source>
</evidence>
<comment type="caution">
    <text evidence="1">The sequence shown here is derived from an EMBL/GenBank/DDBJ whole genome shotgun (WGS) entry which is preliminary data.</text>
</comment>
<name>A0ABN9D459_9NEOB</name>
<evidence type="ECO:0000313" key="2">
    <source>
        <dbReference type="Proteomes" id="UP001162483"/>
    </source>
</evidence>
<sequence length="97" mass="10481">PQPLRAGRYHAAPTAAFAHRSLPRSTNHSLCTQVSTPYTAPTTTSAHTPALTLSVAAMFLEEDSELWPISRVLRSALHVALIIKYKVQPSPSSSTNT</sequence>
<organism evidence="1 2">
    <name type="scientific">Staurois parvus</name>
    <dbReference type="NCBI Taxonomy" id="386267"/>
    <lineage>
        <taxon>Eukaryota</taxon>
        <taxon>Metazoa</taxon>
        <taxon>Chordata</taxon>
        <taxon>Craniata</taxon>
        <taxon>Vertebrata</taxon>
        <taxon>Euteleostomi</taxon>
        <taxon>Amphibia</taxon>
        <taxon>Batrachia</taxon>
        <taxon>Anura</taxon>
        <taxon>Neobatrachia</taxon>
        <taxon>Ranoidea</taxon>
        <taxon>Ranidae</taxon>
        <taxon>Staurois</taxon>
    </lineage>
</organism>
<proteinExistence type="predicted"/>
<keyword evidence="2" id="KW-1185">Reference proteome</keyword>
<gene>
    <name evidence="1" type="ORF">SPARVUS_LOCUS6504277</name>
</gene>
<protein>
    <submittedName>
        <fullName evidence="1">Uncharacterized protein</fullName>
    </submittedName>
</protein>
<feature type="non-terminal residue" evidence="1">
    <location>
        <position position="97"/>
    </location>
</feature>
<dbReference type="Proteomes" id="UP001162483">
    <property type="component" value="Unassembled WGS sequence"/>
</dbReference>
<accession>A0ABN9D459</accession>